<dbReference type="InterPro" id="IPR036318">
    <property type="entry name" value="FAD-bd_PCMH-like_sf"/>
</dbReference>
<evidence type="ECO:0000313" key="24">
    <source>
        <dbReference type="Proteomes" id="UP000290588"/>
    </source>
</evidence>
<dbReference type="PANTHER" id="PTHR21071:SF4">
    <property type="entry name" value="UDP-N-ACETYLENOLPYRUVOYLGLUCOSAMINE REDUCTASE"/>
    <property type="match status" value="1"/>
</dbReference>
<evidence type="ECO:0000256" key="10">
    <source>
        <dbReference type="ARBA" id="ARBA00022827"/>
    </source>
</evidence>
<reference evidence="22 24" key="1">
    <citation type="submission" date="2017-09" db="EMBL/GenBank/DDBJ databases">
        <title>Genomics of the genus Arcobacter.</title>
        <authorList>
            <person name="Perez-Cataluna A."/>
            <person name="Figueras M.J."/>
            <person name="Salas-Masso N."/>
        </authorList>
    </citation>
    <scope>NUCLEOTIDE SEQUENCE [LARGE SCALE GENOMIC DNA]</scope>
    <source>
        <strain evidence="22 24">CECT 7837</strain>
    </source>
</reference>
<evidence type="ECO:0000256" key="11">
    <source>
        <dbReference type="ARBA" id="ARBA00022857"/>
    </source>
</evidence>
<evidence type="ECO:0000256" key="3">
    <source>
        <dbReference type="ARBA" id="ARBA00004496"/>
    </source>
</evidence>
<dbReference type="GO" id="GO:0050660">
    <property type="term" value="F:flavin adenine dinucleotide binding"/>
    <property type="evidence" value="ECO:0007669"/>
    <property type="project" value="InterPro"/>
</dbReference>
<name>A0A347UBS2_9BACT</name>
<keyword evidence="7 19" id="KW-0963">Cytoplasm</keyword>
<evidence type="ECO:0000256" key="1">
    <source>
        <dbReference type="ARBA" id="ARBA00001974"/>
    </source>
</evidence>
<keyword evidence="11 19" id="KW-0521">NADP</keyword>
<keyword evidence="9 19" id="KW-0285">Flavoprotein</keyword>
<evidence type="ECO:0000256" key="16">
    <source>
        <dbReference type="ARBA" id="ARBA00023316"/>
    </source>
</evidence>
<dbReference type="KEGG" id="aell:AELL_2696"/>
<evidence type="ECO:0000256" key="6">
    <source>
        <dbReference type="ARBA" id="ARBA00015188"/>
    </source>
</evidence>
<dbReference type="EMBL" id="NXIG01000003">
    <property type="protein sequence ID" value="RXI31859.1"/>
    <property type="molecule type" value="Genomic_DNA"/>
</dbReference>
<feature type="active site" description="Proton donor" evidence="19">
    <location>
        <position position="186"/>
    </location>
</feature>
<dbReference type="HAMAP" id="MF_00037">
    <property type="entry name" value="MurB"/>
    <property type="match status" value="1"/>
</dbReference>
<dbReference type="InterPro" id="IPR003170">
    <property type="entry name" value="MurB"/>
</dbReference>
<evidence type="ECO:0000313" key="21">
    <source>
        <dbReference type="EMBL" id="AXX96300.1"/>
    </source>
</evidence>
<evidence type="ECO:0000256" key="14">
    <source>
        <dbReference type="ARBA" id="ARBA00023002"/>
    </source>
</evidence>
<dbReference type="Gene3D" id="3.30.465.10">
    <property type="match status" value="1"/>
</dbReference>
<keyword evidence="15 19" id="KW-0131">Cell cycle</keyword>
<protein>
    <recommendedName>
        <fullName evidence="6 19">UDP-N-acetylenolpyruvoylglucosamine reductase</fullName>
        <ecNumber evidence="5 19">1.3.1.98</ecNumber>
    </recommendedName>
    <alternativeName>
        <fullName evidence="17 19">UDP-N-acetylmuramate dehydrogenase</fullName>
    </alternativeName>
</protein>
<evidence type="ECO:0000256" key="2">
    <source>
        <dbReference type="ARBA" id="ARBA00003921"/>
    </source>
</evidence>
<dbReference type="GO" id="GO:0008762">
    <property type="term" value="F:UDP-N-acetylmuramate dehydrogenase activity"/>
    <property type="evidence" value="ECO:0007669"/>
    <property type="project" value="UniProtKB-UniRule"/>
</dbReference>
<evidence type="ECO:0000313" key="22">
    <source>
        <dbReference type="EMBL" id="RXI31859.1"/>
    </source>
</evidence>
<dbReference type="RefSeq" id="WP_118918438.1">
    <property type="nucleotide sequence ID" value="NZ_CP032097.1"/>
</dbReference>
<keyword evidence="8 19" id="KW-0132">Cell division</keyword>
<dbReference type="EC" id="1.3.1.98" evidence="5 19"/>
<comment type="catalytic activity">
    <reaction evidence="18 19">
        <text>UDP-N-acetyl-alpha-D-muramate + NADP(+) = UDP-N-acetyl-3-O-(1-carboxyvinyl)-alpha-D-glucosamine + NADPH + H(+)</text>
        <dbReference type="Rhea" id="RHEA:12248"/>
        <dbReference type="ChEBI" id="CHEBI:15378"/>
        <dbReference type="ChEBI" id="CHEBI:57783"/>
        <dbReference type="ChEBI" id="CHEBI:58349"/>
        <dbReference type="ChEBI" id="CHEBI:68483"/>
        <dbReference type="ChEBI" id="CHEBI:70757"/>
        <dbReference type="EC" id="1.3.1.98"/>
    </reaction>
</comment>
<keyword evidence="14 19" id="KW-0560">Oxidoreductase</keyword>
<evidence type="ECO:0000256" key="12">
    <source>
        <dbReference type="ARBA" id="ARBA00022960"/>
    </source>
</evidence>
<evidence type="ECO:0000256" key="8">
    <source>
        <dbReference type="ARBA" id="ARBA00022618"/>
    </source>
</evidence>
<feature type="domain" description="UDP-N-acetylenolpyruvoylglucosamine reductase C-terminal" evidence="20">
    <location>
        <begin position="168"/>
        <end position="259"/>
    </location>
</feature>
<keyword evidence="16 19" id="KW-0961">Cell wall biogenesis/degradation</keyword>
<evidence type="ECO:0000256" key="7">
    <source>
        <dbReference type="ARBA" id="ARBA00022490"/>
    </source>
</evidence>
<dbReference type="GO" id="GO:0008360">
    <property type="term" value="P:regulation of cell shape"/>
    <property type="evidence" value="ECO:0007669"/>
    <property type="project" value="UniProtKB-KW"/>
</dbReference>
<dbReference type="InterPro" id="IPR011601">
    <property type="entry name" value="MurB_C"/>
</dbReference>
<dbReference type="Proteomes" id="UP000262582">
    <property type="component" value="Chromosome"/>
</dbReference>
<comment type="function">
    <text evidence="2 19">Cell wall formation.</text>
</comment>
<sequence length="261" mass="29632">MQNSIRTIDFTRYSSIRIGPVLDVLVINEIGDYSDYQIIGRANNLLVSQNTNKKFAILGEEFDYIKQEGNKLYVGCATTSGKLLTYTRKNDIKNLEFLAKLPGNLGGLVKMNAGLKSWEVFNYIDSIKTKDGYIKKEDIDFSYRETKIDTIVYEVVFNIEYGFSNEMLKEFTKMRDNQPSVASAGSCFKNPKGDFAGRLIEAVGLKGIKKGDMSFSELHANFLVNYGNGTFDDAIYLIDLAKQKIKDEFNIDIEEEIIIYK</sequence>
<proteinExistence type="inferred from homology"/>
<dbReference type="Proteomes" id="UP000290588">
    <property type="component" value="Unassembled WGS sequence"/>
</dbReference>
<evidence type="ECO:0000256" key="18">
    <source>
        <dbReference type="ARBA" id="ARBA00048914"/>
    </source>
</evidence>
<evidence type="ECO:0000256" key="15">
    <source>
        <dbReference type="ARBA" id="ARBA00023306"/>
    </source>
</evidence>
<dbReference type="NCBIfam" id="NF010479">
    <property type="entry name" value="PRK13904.1"/>
    <property type="match status" value="1"/>
</dbReference>
<keyword evidence="12 19" id="KW-0133">Cell shape</keyword>
<evidence type="ECO:0000256" key="19">
    <source>
        <dbReference type="HAMAP-Rule" id="MF_00037"/>
    </source>
</evidence>
<dbReference type="EMBL" id="CP032097">
    <property type="protein sequence ID" value="AXX96300.1"/>
    <property type="molecule type" value="Genomic_DNA"/>
</dbReference>
<dbReference type="Gene3D" id="3.90.78.10">
    <property type="entry name" value="UDP-N-acetylenolpyruvoylglucosamine reductase, C-terminal domain"/>
    <property type="match status" value="1"/>
</dbReference>
<evidence type="ECO:0000256" key="4">
    <source>
        <dbReference type="ARBA" id="ARBA00004752"/>
    </source>
</evidence>
<dbReference type="GO" id="GO:0009252">
    <property type="term" value="P:peptidoglycan biosynthetic process"/>
    <property type="evidence" value="ECO:0007669"/>
    <property type="project" value="UniProtKB-UniRule"/>
</dbReference>
<keyword evidence="23" id="KW-1185">Reference proteome</keyword>
<dbReference type="GO" id="GO:0071555">
    <property type="term" value="P:cell wall organization"/>
    <property type="evidence" value="ECO:0007669"/>
    <property type="project" value="UniProtKB-KW"/>
</dbReference>
<dbReference type="NCBIfam" id="TIGR00179">
    <property type="entry name" value="murB"/>
    <property type="match status" value="1"/>
</dbReference>
<organism evidence="22 24">
    <name type="scientific">Arcobacter ellisii</name>
    <dbReference type="NCBI Taxonomy" id="913109"/>
    <lineage>
        <taxon>Bacteria</taxon>
        <taxon>Pseudomonadati</taxon>
        <taxon>Campylobacterota</taxon>
        <taxon>Epsilonproteobacteria</taxon>
        <taxon>Campylobacterales</taxon>
        <taxon>Arcobacteraceae</taxon>
        <taxon>Arcobacter</taxon>
    </lineage>
</organism>
<dbReference type="AlphaFoldDB" id="A0A347UBS2"/>
<evidence type="ECO:0000256" key="17">
    <source>
        <dbReference type="ARBA" id="ARBA00031026"/>
    </source>
</evidence>
<dbReference type="SUPFAM" id="SSF56194">
    <property type="entry name" value="Uridine diphospho-N-Acetylenolpyruvylglucosamine reductase, MurB, C-terminal domain"/>
    <property type="match status" value="1"/>
</dbReference>
<accession>A0A347UBS2</accession>
<dbReference type="InterPro" id="IPR036635">
    <property type="entry name" value="MurB_C_sf"/>
</dbReference>
<keyword evidence="10 19" id="KW-0274">FAD</keyword>
<dbReference type="OrthoDB" id="9804753at2"/>
<comment type="pathway">
    <text evidence="4 19">Cell wall biogenesis; peptidoglycan biosynthesis.</text>
</comment>
<evidence type="ECO:0000256" key="5">
    <source>
        <dbReference type="ARBA" id="ARBA00012518"/>
    </source>
</evidence>
<dbReference type="GO" id="GO:0005829">
    <property type="term" value="C:cytosol"/>
    <property type="evidence" value="ECO:0007669"/>
    <property type="project" value="TreeGrafter"/>
</dbReference>
<dbReference type="GO" id="GO:0051301">
    <property type="term" value="P:cell division"/>
    <property type="evidence" value="ECO:0007669"/>
    <property type="project" value="UniProtKB-KW"/>
</dbReference>
<comment type="subcellular location">
    <subcellularLocation>
        <location evidence="3 19">Cytoplasm</location>
    </subcellularLocation>
</comment>
<dbReference type="PANTHER" id="PTHR21071">
    <property type="entry name" value="UDP-N-ACETYLENOLPYRUVOYLGLUCOSAMINE REDUCTASE"/>
    <property type="match status" value="1"/>
</dbReference>
<reference evidence="21 23" key="2">
    <citation type="submission" date="2018-08" db="EMBL/GenBank/DDBJ databases">
        <title>Complete genome of the Arcobacter ellisii type strain LMG 26155.</title>
        <authorList>
            <person name="Miller W.G."/>
            <person name="Yee E."/>
            <person name="Bono J.L."/>
        </authorList>
    </citation>
    <scope>NUCLEOTIDE SEQUENCE [LARGE SCALE GENOMIC DNA]</scope>
    <source>
        <strain evidence="21 23">LMG 26155</strain>
    </source>
</reference>
<evidence type="ECO:0000256" key="9">
    <source>
        <dbReference type="ARBA" id="ARBA00022630"/>
    </source>
</evidence>
<feature type="active site" evidence="19">
    <location>
        <position position="144"/>
    </location>
</feature>
<gene>
    <name evidence="19 21" type="primary">murB</name>
    <name evidence="21" type="ORF">AELL_2696</name>
    <name evidence="22" type="ORF">CP962_03495</name>
</gene>
<evidence type="ECO:0000256" key="13">
    <source>
        <dbReference type="ARBA" id="ARBA00022984"/>
    </source>
</evidence>
<dbReference type="InterPro" id="IPR016169">
    <property type="entry name" value="FAD-bd_PCMH_sub2"/>
</dbReference>
<comment type="similarity">
    <text evidence="19">Belongs to the MurB family.</text>
</comment>
<dbReference type="SUPFAM" id="SSF56176">
    <property type="entry name" value="FAD-binding/transporter-associated domain-like"/>
    <property type="match status" value="1"/>
</dbReference>
<feature type="active site" evidence="19">
    <location>
        <position position="256"/>
    </location>
</feature>
<comment type="cofactor">
    <cofactor evidence="1 19">
        <name>FAD</name>
        <dbReference type="ChEBI" id="CHEBI:57692"/>
    </cofactor>
</comment>
<dbReference type="Pfam" id="PF02873">
    <property type="entry name" value="MurB_C"/>
    <property type="match status" value="1"/>
</dbReference>
<evidence type="ECO:0000313" key="23">
    <source>
        <dbReference type="Proteomes" id="UP000262582"/>
    </source>
</evidence>
<keyword evidence="13 19" id="KW-0573">Peptidoglycan synthesis</keyword>
<evidence type="ECO:0000259" key="20">
    <source>
        <dbReference type="Pfam" id="PF02873"/>
    </source>
</evidence>